<reference evidence="1" key="1">
    <citation type="submission" date="2021-04" db="EMBL/GenBank/DDBJ databases">
        <title>Genome based classification of Actinospica acidithermotolerans sp. nov., an actinobacterium isolated from an Indonesian hot spring.</title>
        <authorList>
            <person name="Kusuma A.B."/>
            <person name="Putra K.E."/>
            <person name="Nafisah S."/>
            <person name="Loh J."/>
            <person name="Nouioui I."/>
            <person name="Goodfellow M."/>
        </authorList>
    </citation>
    <scope>NUCLEOTIDE SEQUENCE</scope>
    <source>
        <strain evidence="1">MGRD01-02</strain>
    </source>
</reference>
<proteinExistence type="predicted"/>
<evidence type="ECO:0000313" key="1">
    <source>
        <dbReference type="EMBL" id="MBR7828291.1"/>
    </source>
</evidence>
<dbReference type="RefSeq" id="WP_212519429.1">
    <property type="nucleotide sequence ID" value="NZ_JAGSOH010000053.1"/>
</dbReference>
<organism evidence="1 2">
    <name type="scientific">Actinospica acidithermotolerans</name>
    <dbReference type="NCBI Taxonomy" id="2828514"/>
    <lineage>
        <taxon>Bacteria</taxon>
        <taxon>Bacillati</taxon>
        <taxon>Actinomycetota</taxon>
        <taxon>Actinomycetes</taxon>
        <taxon>Catenulisporales</taxon>
        <taxon>Actinospicaceae</taxon>
        <taxon>Actinospica</taxon>
    </lineage>
</organism>
<dbReference type="AlphaFoldDB" id="A0A941EB68"/>
<dbReference type="EMBL" id="JAGSOH010000053">
    <property type="protein sequence ID" value="MBR7828291.1"/>
    <property type="molecule type" value="Genomic_DNA"/>
</dbReference>
<dbReference type="Proteomes" id="UP000676325">
    <property type="component" value="Unassembled WGS sequence"/>
</dbReference>
<name>A0A941EB68_9ACTN</name>
<accession>A0A941EB68</accession>
<evidence type="ECO:0000313" key="2">
    <source>
        <dbReference type="Proteomes" id="UP000676325"/>
    </source>
</evidence>
<protein>
    <submittedName>
        <fullName evidence="1">Uncharacterized protein</fullName>
    </submittedName>
</protein>
<gene>
    <name evidence="1" type="ORF">KDK95_18400</name>
</gene>
<sequence length="170" mass="18170">MAGLVGRTITAIAYFPLMCGEDGLVVDEWDAGAWHEPTMGVELTTATGEVYSAVWGHSFDYYGLEVFPTPMTAHLRDPGTPGGSARIDVTDHAQWAGLVGQPVSSSDIIWSTEPEAPPTPAAVHLRTTACQVWIAAGRPAAWPPNGKFDLHTDDVLVVFDEVLADQIGLV</sequence>
<keyword evidence="2" id="KW-1185">Reference proteome</keyword>
<comment type="caution">
    <text evidence="1">The sequence shown here is derived from an EMBL/GenBank/DDBJ whole genome shotgun (WGS) entry which is preliminary data.</text>
</comment>